<feature type="compositionally biased region" description="Low complexity" evidence="14">
    <location>
        <begin position="93"/>
        <end position="119"/>
    </location>
</feature>
<dbReference type="PROSITE" id="PS52012">
    <property type="entry name" value="CFEM"/>
    <property type="match status" value="1"/>
</dbReference>
<evidence type="ECO:0000313" key="18">
    <source>
        <dbReference type="Proteomes" id="UP000807353"/>
    </source>
</evidence>
<keyword evidence="9" id="KW-0408">Iron</keyword>
<keyword evidence="6" id="KW-0349">Heme</keyword>
<keyword evidence="4" id="KW-1003">Cell membrane</keyword>
<dbReference type="GO" id="GO:0005886">
    <property type="term" value="C:plasma membrane"/>
    <property type="evidence" value="ECO:0007669"/>
    <property type="project" value="UniProtKB-SubCell"/>
</dbReference>
<dbReference type="Pfam" id="PF05730">
    <property type="entry name" value="CFEM"/>
    <property type="match status" value="1"/>
</dbReference>
<organism evidence="17 18">
    <name type="scientific">Collybia nuda</name>
    <dbReference type="NCBI Taxonomy" id="64659"/>
    <lineage>
        <taxon>Eukaryota</taxon>
        <taxon>Fungi</taxon>
        <taxon>Dikarya</taxon>
        <taxon>Basidiomycota</taxon>
        <taxon>Agaricomycotina</taxon>
        <taxon>Agaricomycetes</taxon>
        <taxon>Agaricomycetidae</taxon>
        <taxon>Agaricales</taxon>
        <taxon>Tricholomatineae</taxon>
        <taxon>Clitocybaceae</taxon>
        <taxon>Collybia</taxon>
    </lineage>
</organism>
<dbReference type="AlphaFoldDB" id="A0A9P5XTZ2"/>
<keyword evidence="13" id="KW-0449">Lipoprotein</keyword>
<dbReference type="InterPro" id="IPR051735">
    <property type="entry name" value="CFEM_domain"/>
</dbReference>
<evidence type="ECO:0000256" key="10">
    <source>
        <dbReference type="ARBA" id="ARBA00023136"/>
    </source>
</evidence>
<protein>
    <recommendedName>
        <fullName evidence="16">CFEM domain-containing protein</fullName>
    </recommendedName>
</protein>
<evidence type="ECO:0000256" key="7">
    <source>
        <dbReference type="ARBA" id="ARBA00022723"/>
    </source>
</evidence>
<evidence type="ECO:0000256" key="3">
    <source>
        <dbReference type="ARBA" id="ARBA00010031"/>
    </source>
</evidence>
<dbReference type="GO" id="GO:0046872">
    <property type="term" value="F:metal ion binding"/>
    <property type="evidence" value="ECO:0007669"/>
    <property type="project" value="UniProtKB-KW"/>
</dbReference>
<dbReference type="GO" id="GO:0005576">
    <property type="term" value="C:extracellular region"/>
    <property type="evidence" value="ECO:0007669"/>
    <property type="project" value="UniProtKB-SubCell"/>
</dbReference>
<feature type="compositionally biased region" description="Polar residues" evidence="14">
    <location>
        <begin position="154"/>
        <end position="163"/>
    </location>
</feature>
<evidence type="ECO:0000256" key="12">
    <source>
        <dbReference type="ARBA" id="ARBA00023180"/>
    </source>
</evidence>
<keyword evidence="10" id="KW-0472">Membrane</keyword>
<evidence type="ECO:0000256" key="1">
    <source>
        <dbReference type="ARBA" id="ARBA00004609"/>
    </source>
</evidence>
<dbReference type="PANTHER" id="PTHR37928">
    <property type="entry name" value="CFEM DOMAIN PROTEIN (AFU_ORTHOLOGUE AFUA_6G14090)"/>
    <property type="match status" value="1"/>
</dbReference>
<comment type="caution">
    <text evidence="17">The sequence shown here is derived from an EMBL/GenBank/DDBJ whole genome shotgun (WGS) entry which is preliminary data.</text>
</comment>
<feature type="signal peptide" evidence="15">
    <location>
        <begin position="1"/>
        <end position="20"/>
    </location>
</feature>
<proteinExistence type="inferred from homology"/>
<evidence type="ECO:0000256" key="13">
    <source>
        <dbReference type="ARBA" id="ARBA00023288"/>
    </source>
</evidence>
<evidence type="ECO:0000256" key="4">
    <source>
        <dbReference type="ARBA" id="ARBA00022475"/>
    </source>
</evidence>
<feature type="domain" description="CFEM" evidence="16">
    <location>
        <begin position="1"/>
        <end position="110"/>
    </location>
</feature>
<evidence type="ECO:0000256" key="2">
    <source>
        <dbReference type="ARBA" id="ARBA00004613"/>
    </source>
</evidence>
<keyword evidence="12" id="KW-0325">Glycoprotein</keyword>
<dbReference type="Proteomes" id="UP000807353">
    <property type="component" value="Unassembled WGS sequence"/>
</dbReference>
<keyword evidence="11" id="KW-1015">Disulfide bond</keyword>
<keyword evidence="8 15" id="KW-0732">Signal</keyword>
<keyword evidence="18" id="KW-1185">Reference proteome</keyword>
<feature type="compositionally biased region" description="Low complexity" evidence="14">
    <location>
        <begin position="141"/>
        <end position="153"/>
    </location>
</feature>
<dbReference type="EMBL" id="MU150393">
    <property type="protein sequence ID" value="KAF9456979.1"/>
    <property type="molecule type" value="Genomic_DNA"/>
</dbReference>
<comment type="similarity">
    <text evidence="3">Belongs to the RBT5 family.</text>
</comment>
<reference evidence="17" key="1">
    <citation type="submission" date="2020-11" db="EMBL/GenBank/DDBJ databases">
        <authorList>
            <consortium name="DOE Joint Genome Institute"/>
            <person name="Ahrendt S."/>
            <person name="Riley R."/>
            <person name="Andreopoulos W."/>
            <person name="Labutti K."/>
            <person name="Pangilinan J."/>
            <person name="Ruiz-Duenas F.J."/>
            <person name="Barrasa J.M."/>
            <person name="Sanchez-Garcia M."/>
            <person name="Camarero S."/>
            <person name="Miyauchi S."/>
            <person name="Serrano A."/>
            <person name="Linde D."/>
            <person name="Babiker R."/>
            <person name="Drula E."/>
            <person name="Ayuso-Fernandez I."/>
            <person name="Pacheco R."/>
            <person name="Padilla G."/>
            <person name="Ferreira P."/>
            <person name="Barriuso J."/>
            <person name="Kellner H."/>
            <person name="Castanera R."/>
            <person name="Alfaro M."/>
            <person name="Ramirez L."/>
            <person name="Pisabarro A.G."/>
            <person name="Kuo A."/>
            <person name="Tritt A."/>
            <person name="Lipzen A."/>
            <person name="He G."/>
            <person name="Yan M."/>
            <person name="Ng V."/>
            <person name="Cullen D."/>
            <person name="Martin F."/>
            <person name="Rosso M.-N."/>
            <person name="Henrissat B."/>
            <person name="Hibbett D."/>
            <person name="Martinez A.T."/>
            <person name="Grigoriev I.V."/>
        </authorList>
    </citation>
    <scope>NUCLEOTIDE SEQUENCE</scope>
    <source>
        <strain evidence="17">CBS 247.69</strain>
    </source>
</reference>
<keyword evidence="7" id="KW-0479">Metal-binding</keyword>
<feature type="chain" id="PRO_5040118074" description="CFEM domain-containing protein" evidence="15">
    <location>
        <begin position="21"/>
        <end position="240"/>
    </location>
</feature>
<keyword evidence="5" id="KW-0964">Secreted</keyword>
<feature type="region of interest" description="Disordered" evidence="14">
    <location>
        <begin position="85"/>
        <end position="167"/>
    </location>
</feature>
<evidence type="ECO:0000256" key="5">
    <source>
        <dbReference type="ARBA" id="ARBA00022525"/>
    </source>
</evidence>
<comment type="subcellular location">
    <subcellularLocation>
        <location evidence="1">Cell membrane</location>
        <topology evidence="1">Lipid-anchor</topology>
        <topology evidence="1">GPI-anchor</topology>
    </subcellularLocation>
    <subcellularLocation>
        <location evidence="2">Secreted</location>
    </subcellularLocation>
</comment>
<sequence>MARLSLSLFPLFVFLRFAAAQGPSSLPQCALNCANTASKAAGCALTDIPCLCSHQSFISATLQCSHSTCGLEDQSSASGVLEEMCASIPPPSSTTSSTLTSSTRSPPSSSPSSHTSSPSAPSPRPQNPSPTPTPIVSPAPVTTTVHDGTTIVTSSPPGTTLIPNTSVNTGNVTTVVMSTITSPLPSGNAANGLVGGVTMGHVVFLWIGKEVDVSLGIIYGFLEGQISIWAVDLVTITLRV</sequence>
<dbReference type="PANTHER" id="PTHR37928:SF2">
    <property type="entry name" value="GPI ANCHORED CFEM DOMAIN PROTEIN (AFU_ORTHOLOGUE AFUA_6G10580)"/>
    <property type="match status" value="1"/>
</dbReference>
<evidence type="ECO:0000256" key="8">
    <source>
        <dbReference type="ARBA" id="ARBA00022729"/>
    </source>
</evidence>
<evidence type="ECO:0000256" key="9">
    <source>
        <dbReference type="ARBA" id="ARBA00023004"/>
    </source>
</evidence>
<dbReference type="SMART" id="SM00747">
    <property type="entry name" value="CFEM"/>
    <property type="match status" value="1"/>
</dbReference>
<feature type="compositionally biased region" description="Pro residues" evidence="14">
    <location>
        <begin position="120"/>
        <end position="137"/>
    </location>
</feature>
<evidence type="ECO:0000313" key="17">
    <source>
        <dbReference type="EMBL" id="KAF9456979.1"/>
    </source>
</evidence>
<accession>A0A9P5XTZ2</accession>
<evidence type="ECO:0000256" key="14">
    <source>
        <dbReference type="SAM" id="MobiDB-lite"/>
    </source>
</evidence>
<evidence type="ECO:0000256" key="15">
    <source>
        <dbReference type="SAM" id="SignalP"/>
    </source>
</evidence>
<gene>
    <name evidence="17" type="ORF">BDZ94DRAFT_291971</name>
</gene>
<evidence type="ECO:0000256" key="11">
    <source>
        <dbReference type="ARBA" id="ARBA00023157"/>
    </source>
</evidence>
<dbReference type="OrthoDB" id="3068107at2759"/>
<name>A0A9P5XTZ2_9AGAR</name>
<evidence type="ECO:0000256" key="6">
    <source>
        <dbReference type="ARBA" id="ARBA00022617"/>
    </source>
</evidence>
<evidence type="ECO:0000259" key="16">
    <source>
        <dbReference type="PROSITE" id="PS52012"/>
    </source>
</evidence>
<dbReference type="InterPro" id="IPR008427">
    <property type="entry name" value="Extracellular_membr_CFEM_dom"/>
</dbReference>